<dbReference type="SMART" id="SM00822">
    <property type="entry name" value="PKS_KR"/>
    <property type="match status" value="1"/>
</dbReference>
<dbReference type="SUPFAM" id="SSF51735">
    <property type="entry name" value="NAD(P)-binding Rossmann-fold domains"/>
    <property type="match status" value="1"/>
</dbReference>
<keyword evidence="2" id="KW-0560">Oxidoreductase</keyword>
<proteinExistence type="inferred from homology"/>
<comment type="similarity">
    <text evidence="1">Belongs to the short-chain dehydrogenases/reductases (SDR) family.</text>
</comment>
<protein>
    <submittedName>
        <fullName evidence="5">SDR family oxidoreductase</fullName>
    </submittedName>
</protein>
<dbReference type="RefSeq" id="WP_241596260.1">
    <property type="nucleotide sequence ID" value="NZ_JAKVIN010000001.1"/>
</dbReference>
<dbReference type="NCBIfam" id="NF005559">
    <property type="entry name" value="PRK07231.1"/>
    <property type="match status" value="1"/>
</dbReference>
<organism evidence="5 6">
    <name type="scientific">Shinella sedimenti</name>
    <dbReference type="NCBI Taxonomy" id="2919913"/>
    <lineage>
        <taxon>Bacteria</taxon>
        <taxon>Pseudomonadati</taxon>
        <taxon>Pseudomonadota</taxon>
        <taxon>Alphaproteobacteria</taxon>
        <taxon>Hyphomicrobiales</taxon>
        <taxon>Rhizobiaceae</taxon>
        <taxon>Shinella</taxon>
    </lineage>
</organism>
<reference evidence="5 6" key="1">
    <citation type="submission" date="2022-02" db="EMBL/GenBank/DDBJ databases">
        <title>Shinella B3.7 sp. nov., isolated from Sediment (Zhairuo Island).</title>
        <authorList>
            <person name="Chen G."/>
        </authorList>
    </citation>
    <scope>NUCLEOTIDE SEQUENCE [LARGE SCALE GENOMIC DNA]</scope>
    <source>
        <strain evidence="5 6">B3.7</strain>
    </source>
</reference>
<keyword evidence="6" id="KW-1185">Reference proteome</keyword>
<sequence>MTRLSGKVAIITGASSGIGRAAALLFAREGASLVLSARGRERLEAVAQDIRAQGGTAIALSGDVGEEAHHEALVAAAQAEFGGLDIAFNNAGTTGPVGALPALSLADWQAVVNVNLTSGFLAAKHQLLAMEVRGGGSIVFTSTFVGYTAGFPGLAAYAASKSGLVGLTQVLASEYGQKGIRVNALLPGATDTPMGRHVANTPEALDFVAGLNVFKRIAAPEEIAEAALFLCSDAASFMTGTAMLVDGGVSINRI</sequence>
<comment type="caution">
    <text evidence="5">The sequence shown here is derived from an EMBL/GenBank/DDBJ whole genome shotgun (WGS) entry which is preliminary data.</text>
</comment>
<gene>
    <name evidence="5" type="ORF">MKI86_01670</name>
</gene>
<dbReference type="CDD" id="cd05233">
    <property type="entry name" value="SDR_c"/>
    <property type="match status" value="1"/>
</dbReference>
<dbReference type="EMBL" id="JAKVIN010000001">
    <property type="protein sequence ID" value="MCJ8147835.1"/>
    <property type="molecule type" value="Genomic_DNA"/>
</dbReference>
<evidence type="ECO:0000256" key="1">
    <source>
        <dbReference type="ARBA" id="ARBA00006484"/>
    </source>
</evidence>
<feature type="domain" description="Ketoreductase" evidence="4">
    <location>
        <begin position="7"/>
        <end position="188"/>
    </location>
</feature>
<dbReference type="PANTHER" id="PTHR24321:SF8">
    <property type="entry name" value="ESTRADIOL 17-BETA-DEHYDROGENASE 8-RELATED"/>
    <property type="match status" value="1"/>
</dbReference>
<evidence type="ECO:0000256" key="3">
    <source>
        <dbReference type="ARBA" id="ARBA00023027"/>
    </source>
</evidence>
<dbReference type="Gene3D" id="3.40.50.720">
    <property type="entry name" value="NAD(P)-binding Rossmann-like Domain"/>
    <property type="match status" value="1"/>
</dbReference>
<evidence type="ECO:0000256" key="2">
    <source>
        <dbReference type="ARBA" id="ARBA00023002"/>
    </source>
</evidence>
<dbReference type="Proteomes" id="UP001201844">
    <property type="component" value="Unassembled WGS sequence"/>
</dbReference>
<accession>A0ABT0CGU6</accession>
<dbReference type="PANTHER" id="PTHR24321">
    <property type="entry name" value="DEHYDROGENASES, SHORT CHAIN"/>
    <property type="match status" value="1"/>
</dbReference>
<dbReference type="NCBIfam" id="NF005681">
    <property type="entry name" value="PRK07478.1"/>
    <property type="match status" value="1"/>
</dbReference>
<name>A0ABT0CGU6_9HYPH</name>
<dbReference type="InterPro" id="IPR057326">
    <property type="entry name" value="KR_dom"/>
</dbReference>
<dbReference type="InterPro" id="IPR036291">
    <property type="entry name" value="NAD(P)-bd_dom_sf"/>
</dbReference>
<evidence type="ECO:0000259" key="4">
    <source>
        <dbReference type="SMART" id="SM00822"/>
    </source>
</evidence>
<keyword evidence="3" id="KW-0520">NAD</keyword>
<dbReference type="PRINTS" id="PR00081">
    <property type="entry name" value="GDHRDH"/>
</dbReference>
<evidence type="ECO:0000313" key="5">
    <source>
        <dbReference type="EMBL" id="MCJ8147835.1"/>
    </source>
</evidence>
<dbReference type="InterPro" id="IPR002347">
    <property type="entry name" value="SDR_fam"/>
</dbReference>
<dbReference type="PRINTS" id="PR00080">
    <property type="entry name" value="SDRFAMILY"/>
</dbReference>
<evidence type="ECO:0000313" key="6">
    <source>
        <dbReference type="Proteomes" id="UP001201844"/>
    </source>
</evidence>
<dbReference type="Pfam" id="PF13561">
    <property type="entry name" value="adh_short_C2"/>
    <property type="match status" value="1"/>
</dbReference>